<keyword evidence="5" id="KW-0393">Immunoglobulin domain</keyword>
<dbReference type="InterPro" id="IPR007110">
    <property type="entry name" value="Ig-like_dom"/>
</dbReference>
<evidence type="ECO:0000256" key="7">
    <source>
        <dbReference type="ARBA" id="ARBA00068688"/>
    </source>
</evidence>
<dbReference type="InterPro" id="IPR036179">
    <property type="entry name" value="Ig-like_dom_sf"/>
</dbReference>
<comment type="subcellular location">
    <subcellularLocation>
        <location evidence="1">Secreted</location>
    </subcellularLocation>
</comment>
<evidence type="ECO:0000256" key="3">
    <source>
        <dbReference type="ARBA" id="ARBA00023157"/>
    </source>
</evidence>
<accession>A0AA49IM91</accession>
<dbReference type="PIRSF" id="PIRSF000615">
    <property type="entry name" value="TyrPK_CSF1-R"/>
    <property type="match status" value="1"/>
</dbReference>
<dbReference type="GO" id="GO:0098632">
    <property type="term" value="F:cell-cell adhesion mediator activity"/>
    <property type="evidence" value="ECO:0007669"/>
    <property type="project" value="TreeGrafter"/>
</dbReference>
<evidence type="ECO:0000256" key="5">
    <source>
        <dbReference type="ARBA" id="ARBA00023319"/>
    </source>
</evidence>
<keyword evidence="4" id="KW-0325">Glycoprotein</keyword>
<dbReference type="Gene3D" id="2.60.40.10">
    <property type="entry name" value="Immunoglobulins"/>
    <property type="match status" value="4"/>
</dbReference>
<dbReference type="SUPFAM" id="SSF48726">
    <property type="entry name" value="Immunoglobulin"/>
    <property type="match status" value="4"/>
</dbReference>
<evidence type="ECO:0000256" key="4">
    <source>
        <dbReference type="ARBA" id="ARBA00023180"/>
    </source>
</evidence>
<dbReference type="CDD" id="cd20978">
    <property type="entry name" value="IgI_4_hemolin-like"/>
    <property type="match status" value="1"/>
</dbReference>
<keyword evidence="8" id="KW-0732">Signal</keyword>
<keyword evidence="3" id="KW-1015">Disulfide bond</keyword>
<dbReference type="FunFam" id="2.60.40.10:FF:000032">
    <property type="entry name" value="palladin isoform X1"/>
    <property type="match status" value="1"/>
</dbReference>
<keyword evidence="2" id="KW-0964">Secreted</keyword>
<feature type="domain" description="Ig-like" evidence="9">
    <location>
        <begin position="23"/>
        <end position="113"/>
    </location>
</feature>
<dbReference type="InterPro" id="IPR003599">
    <property type="entry name" value="Ig_sub"/>
</dbReference>
<dbReference type="PANTHER" id="PTHR10075">
    <property type="entry name" value="BASIGIN RELATED"/>
    <property type="match status" value="1"/>
</dbReference>
<feature type="domain" description="Ig-like" evidence="9">
    <location>
        <begin position="327"/>
        <end position="409"/>
    </location>
</feature>
<name>A0AA49IM91_OCHLU</name>
<dbReference type="Pfam" id="PF07679">
    <property type="entry name" value="I-set"/>
    <property type="match status" value="3"/>
</dbReference>
<sequence>MKTILTLAAIIGLSAAAPVEQYPVLKDQPSEVQFKADNYSTTLLECAIDNGEEDVKYTWHKNGAPFDWESAGHIAQRKGEGSIMFFNPQPSDEGVYQCFAKTSSGTASTKPINLKRVYINQPNVETKEHSPVFGKPYKLDCKIPDAYPKPTIVWKTQLRSDPSITETILSRRITLSPDANLWFSNITEEDISPSFKYICVAQTPAAKDDVVLAEHFLKDLVREDTPNDGELVPQYVSNDMMAKAGDVTMIYCIYGGTPLAYPTWFKDGKEIKSKPGDRVTVYNRTSGKRLLIRDTILEDQGRYKCVVSNEVGKPQTHSMQLTVVSAPKFTRKAEKTIIAKAGDDVTIPCQVTGLPEPKVTWTFNTKPLENASVKDGVLTIKQIKKSDTGYYGCKAVNEHGDLYTETLVRVD</sequence>
<dbReference type="GO" id="GO:0070593">
    <property type="term" value="P:dendrite self-avoidance"/>
    <property type="evidence" value="ECO:0007669"/>
    <property type="project" value="TreeGrafter"/>
</dbReference>
<dbReference type="InterPro" id="IPR013783">
    <property type="entry name" value="Ig-like_fold"/>
</dbReference>
<dbReference type="PANTHER" id="PTHR10075:SF100">
    <property type="entry name" value="FASCICLIN-2"/>
    <property type="match status" value="1"/>
</dbReference>
<dbReference type="GO" id="GO:0007411">
    <property type="term" value="P:axon guidance"/>
    <property type="evidence" value="ECO:0007669"/>
    <property type="project" value="TreeGrafter"/>
</dbReference>
<feature type="signal peptide" evidence="8">
    <location>
        <begin position="1"/>
        <end position="16"/>
    </location>
</feature>
<evidence type="ECO:0000259" key="9">
    <source>
        <dbReference type="PROSITE" id="PS50835"/>
    </source>
</evidence>
<comment type="similarity">
    <text evidence="6">Belongs to the hemolin family.</text>
</comment>
<dbReference type="SMART" id="SM00408">
    <property type="entry name" value="IGc2"/>
    <property type="match status" value="3"/>
</dbReference>
<dbReference type="EMBL" id="OQ876639">
    <property type="protein sequence ID" value="WGN96277.1"/>
    <property type="molecule type" value="mRNA"/>
</dbReference>
<dbReference type="GO" id="GO:0005886">
    <property type="term" value="C:plasma membrane"/>
    <property type="evidence" value="ECO:0007669"/>
    <property type="project" value="TreeGrafter"/>
</dbReference>
<reference evidence="10" key="2">
    <citation type="submission" date="2023-04" db="EMBL/GenBank/DDBJ databases">
        <authorList>
            <person name="Walker A."/>
            <person name="Perkins L.E."/>
            <person name="Battisti A."/>
            <person name="Zalucki M.P."/>
            <person name="King G.F."/>
        </authorList>
    </citation>
    <scope>NUCLEOTIDE SEQUENCE</scope>
    <source>
        <strain evidence="10">U-TPTX</strain>
        <tissue evidence="10">True setae</tissue>
    </source>
</reference>
<evidence type="ECO:0000256" key="8">
    <source>
        <dbReference type="SAM" id="SignalP"/>
    </source>
</evidence>
<protein>
    <recommendedName>
        <fullName evidence="7">Hemolin</fullName>
    </recommendedName>
</protein>
<reference evidence="10" key="1">
    <citation type="journal article" date="2023" name="Proteomics">
        <title>Proteome of urticating setae of Ochrogaster lunifer, a processionary caterpillar of medical and veterinary importance, including primary structures of putative toxins.</title>
        <authorList>
            <person name="Walker A.A."/>
            <person name="Perkins L.E."/>
            <person name="Battisti A."/>
            <person name="Zalucki M.P."/>
            <person name="King G.F."/>
        </authorList>
    </citation>
    <scope>NUCLEOTIDE SEQUENCE</scope>
    <source>
        <strain evidence="10">U-TPTX</strain>
    </source>
</reference>
<evidence type="ECO:0000256" key="1">
    <source>
        <dbReference type="ARBA" id="ARBA00004613"/>
    </source>
</evidence>
<evidence type="ECO:0000256" key="6">
    <source>
        <dbReference type="ARBA" id="ARBA00061228"/>
    </source>
</evidence>
<dbReference type="GO" id="GO:0007156">
    <property type="term" value="P:homophilic cell adhesion via plasma membrane adhesion molecules"/>
    <property type="evidence" value="ECO:0007669"/>
    <property type="project" value="TreeGrafter"/>
</dbReference>
<dbReference type="GO" id="GO:0030424">
    <property type="term" value="C:axon"/>
    <property type="evidence" value="ECO:0007669"/>
    <property type="project" value="TreeGrafter"/>
</dbReference>
<evidence type="ECO:0000313" key="10">
    <source>
        <dbReference type="EMBL" id="WGN96277.1"/>
    </source>
</evidence>
<feature type="chain" id="PRO_5041353497" description="Hemolin" evidence="8">
    <location>
        <begin position="17"/>
        <end position="411"/>
    </location>
</feature>
<organism evidence="10">
    <name type="scientific">Ochrogaster lunifer</name>
    <name type="common">Bag-shelter moth</name>
    <dbReference type="NCBI Taxonomy" id="319761"/>
    <lineage>
        <taxon>Eukaryota</taxon>
        <taxon>Metazoa</taxon>
        <taxon>Ecdysozoa</taxon>
        <taxon>Arthropoda</taxon>
        <taxon>Hexapoda</taxon>
        <taxon>Insecta</taxon>
        <taxon>Pterygota</taxon>
        <taxon>Neoptera</taxon>
        <taxon>Endopterygota</taxon>
        <taxon>Lepidoptera</taxon>
        <taxon>Glossata</taxon>
        <taxon>Ditrysia</taxon>
        <taxon>Noctuoidea</taxon>
        <taxon>Notodontidae</taxon>
        <taxon>Thaumetopoeinae</taxon>
        <taxon>Ochrogaster</taxon>
    </lineage>
</organism>
<dbReference type="GO" id="GO:0005576">
    <property type="term" value="C:extracellular region"/>
    <property type="evidence" value="ECO:0007669"/>
    <property type="project" value="UniProtKB-SubCell"/>
</dbReference>
<feature type="domain" description="Ig-like" evidence="9">
    <location>
        <begin position="122"/>
        <end position="213"/>
    </location>
</feature>
<dbReference type="InterPro" id="IPR013098">
    <property type="entry name" value="Ig_I-set"/>
</dbReference>
<evidence type="ECO:0000256" key="2">
    <source>
        <dbReference type="ARBA" id="ARBA00022525"/>
    </source>
</evidence>
<dbReference type="SMART" id="SM00409">
    <property type="entry name" value="IG"/>
    <property type="match status" value="4"/>
</dbReference>
<dbReference type="AlphaFoldDB" id="A0AA49IM91"/>
<dbReference type="InterPro" id="IPR003598">
    <property type="entry name" value="Ig_sub2"/>
</dbReference>
<dbReference type="PROSITE" id="PS50835">
    <property type="entry name" value="IG_LIKE"/>
    <property type="match status" value="4"/>
</dbReference>
<feature type="domain" description="Ig-like" evidence="9">
    <location>
        <begin position="233"/>
        <end position="322"/>
    </location>
</feature>
<proteinExistence type="evidence at transcript level"/>